<dbReference type="RefSeq" id="WP_215788142.1">
    <property type="nucleotide sequence ID" value="NZ_JAHKKG010000005.1"/>
</dbReference>
<proteinExistence type="inferred from homology"/>
<dbReference type="Proteomes" id="UP001519654">
    <property type="component" value="Unassembled WGS sequence"/>
</dbReference>
<dbReference type="Gene3D" id="3.40.50.620">
    <property type="entry name" value="HUPs"/>
    <property type="match status" value="2"/>
</dbReference>
<dbReference type="PRINTS" id="PR01438">
    <property type="entry name" value="UNVRSLSTRESS"/>
</dbReference>
<dbReference type="PANTHER" id="PTHR46268:SF6">
    <property type="entry name" value="UNIVERSAL STRESS PROTEIN UP12"/>
    <property type="match status" value="1"/>
</dbReference>
<feature type="domain" description="UspA" evidence="2">
    <location>
        <begin position="146"/>
        <end position="264"/>
    </location>
</feature>
<dbReference type="InterPro" id="IPR006016">
    <property type="entry name" value="UspA"/>
</dbReference>
<keyword evidence="4" id="KW-1185">Reference proteome</keyword>
<dbReference type="InterPro" id="IPR014729">
    <property type="entry name" value="Rossmann-like_a/b/a_fold"/>
</dbReference>
<comment type="caution">
    <text evidence="3">The sequence shown here is derived from an EMBL/GenBank/DDBJ whole genome shotgun (WGS) entry which is preliminary data.</text>
</comment>
<evidence type="ECO:0000313" key="4">
    <source>
        <dbReference type="Proteomes" id="UP001519654"/>
    </source>
</evidence>
<dbReference type="EMBL" id="JAHKKG010000005">
    <property type="protein sequence ID" value="MBU2664940.1"/>
    <property type="molecule type" value="Genomic_DNA"/>
</dbReference>
<dbReference type="SUPFAM" id="SSF52402">
    <property type="entry name" value="Adenine nucleotide alpha hydrolases-like"/>
    <property type="match status" value="2"/>
</dbReference>
<evidence type="ECO:0000256" key="1">
    <source>
        <dbReference type="ARBA" id="ARBA00008791"/>
    </source>
</evidence>
<protein>
    <submittedName>
        <fullName evidence="3">Universal stress protein</fullName>
    </submittedName>
</protein>
<reference evidence="3 4" key="1">
    <citation type="submission" date="2021-06" db="EMBL/GenBank/DDBJ databases">
        <title>Actinoplanes lichenicola sp. nov., and Actinoplanes ovalisporus sp. nov., isolated from lichen in Thailand.</title>
        <authorList>
            <person name="Saeng-In P."/>
            <person name="Kanchanasin P."/>
            <person name="Yuki M."/>
            <person name="Kudo T."/>
            <person name="Ohkuma M."/>
            <person name="Phongsopitanun W."/>
            <person name="Tanasupawat S."/>
        </authorList>
    </citation>
    <scope>NUCLEOTIDE SEQUENCE [LARGE SCALE GENOMIC DNA]</scope>
    <source>
        <strain evidence="3 4">NBRC 110975</strain>
    </source>
</reference>
<evidence type="ECO:0000259" key="2">
    <source>
        <dbReference type="Pfam" id="PF00582"/>
    </source>
</evidence>
<dbReference type="Pfam" id="PF00582">
    <property type="entry name" value="Usp"/>
    <property type="match status" value="2"/>
</dbReference>
<accession>A0ABS5YNE5</accession>
<organism evidence="3 4">
    <name type="scientific">Paractinoplanes bogorensis</name>
    <dbReference type="NCBI Taxonomy" id="1610840"/>
    <lineage>
        <taxon>Bacteria</taxon>
        <taxon>Bacillati</taxon>
        <taxon>Actinomycetota</taxon>
        <taxon>Actinomycetes</taxon>
        <taxon>Micromonosporales</taxon>
        <taxon>Micromonosporaceae</taxon>
        <taxon>Paractinoplanes</taxon>
    </lineage>
</organism>
<comment type="similarity">
    <text evidence="1">Belongs to the universal stress protein A family.</text>
</comment>
<dbReference type="InterPro" id="IPR006015">
    <property type="entry name" value="Universal_stress_UspA"/>
</dbReference>
<gene>
    <name evidence="3" type="ORF">KOI35_15665</name>
</gene>
<feature type="domain" description="UspA" evidence="2">
    <location>
        <begin position="5"/>
        <end position="136"/>
    </location>
</feature>
<name>A0ABS5YNE5_9ACTN</name>
<evidence type="ECO:0000313" key="3">
    <source>
        <dbReference type="EMBL" id="MBU2664940.1"/>
    </source>
</evidence>
<dbReference type="PANTHER" id="PTHR46268">
    <property type="entry name" value="STRESS RESPONSE PROTEIN NHAX"/>
    <property type="match status" value="1"/>
</dbReference>
<sequence>MIKTRIVVGVDGSAQGAAAVGWAATEAVRRGAELRILTAYYRRRSTPGSTPTHSAEEHAGAIVQRAVAQARAAAPGVEVKCQALPGYAVPVLLHAAEESALLVVGGRHEGGLPILPIASVSSQVATQARCSVVVVRGRYGPEAGAVVAGLDDGPSSSTVAGHAFEEASLHDTGVEAVTVGGAKAPDPLGADLDAQLDPWREKYPEVRASREYVDGRADKVLVQRSRSARLMVVGPRTHGFQGLMLGSIGSRLLQRSGCPVLIAR</sequence>